<dbReference type="GO" id="GO:0006351">
    <property type="term" value="P:DNA-templated transcription"/>
    <property type="evidence" value="ECO:0007669"/>
    <property type="project" value="InterPro"/>
</dbReference>
<dbReference type="InterPro" id="IPR007219">
    <property type="entry name" value="XnlR_reg_dom"/>
</dbReference>
<evidence type="ECO:0000256" key="4">
    <source>
        <dbReference type="ARBA" id="ARBA00022771"/>
    </source>
</evidence>
<keyword evidence="10" id="KW-1185">Reference proteome</keyword>
<keyword evidence="4" id="KW-0863">Zinc-finger</keyword>
<dbReference type="GO" id="GO:0000785">
    <property type="term" value="C:chromatin"/>
    <property type="evidence" value="ECO:0007669"/>
    <property type="project" value="TreeGrafter"/>
</dbReference>
<evidence type="ECO:0000256" key="5">
    <source>
        <dbReference type="ARBA" id="ARBA00022833"/>
    </source>
</evidence>
<organism evidence="9 10">
    <name type="scientific">Phialocephala subalpina</name>
    <dbReference type="NCBI Taxonomy" id="576137"/>
    <lineage>
        <taxon>Eukaryota</taxon>
        <taxon>Fungi</taxon>
        <taxon>Dikarya</taxon>
        <taxon>Ascomycota</taxon>
        <taxon>Pezizomycotina</taxon>
        <taxon>Leotiomycetes</taxon>
        <taxon>Helotiales</taxon>
        <taxon>Mollisiaceae</taxon>
        <taxon>Phialocephala</taxon>
        <taxon>Phialocephala fortinii species complex</taxon>
    </lineage>
</organism>
<dbReference type="InterPro" id="IPR051059">
    <property type="entry name" value="VerF-like"/>
</dbReference>
<evidence type="ECO:0000259" key="8">
    <source>
        <dbReference type="Pfam" id="PF04082"/>
    </source>
</evidence>
<dbReference type="GO" id="GO:0005634">
    <property type="term" value="C:nucleus"/>
    <property type="evidence" value="ECO:0007669"/>
    <property type="project" value="UniProtKB-SubCell"/>
</dbReference>
<evidence type="ECO:0000256" key="6">
    <source>
        <dbReference type="ARBA" id="ARBA00023242"/>
    </source>
</evidence>
<dbReference type="CDD" id="cd12148">
    <property type="entry name" value="fungal_TF_MHR"/>
    <property type="match status" value="1"/>
</dbReference>
<dbReference type="Proteomes" id="UP000184330">
    <property type="component" value="Unassembled WGS sequence"/>
</dbReference>
<feature type="compositionally biased region" description="Polar residues" evidence="7">
    <location>
        <begin position="38"/>
        <end position="61"/>
    </location>
</feature>
<dbReference type="PANTHER" id="PTHR40626:SF7">
    <property type="entry name" value="TRANSCRIPTION FACTOR, PUTATIVE (AFU_ORTHOLOGUE AFUA_1G04110)-RELATED"/>
    <property type="match status" value="1"/>
</dbReference>
<comment type="subcellular location">
    <subcellularLocation>
        <location evidence="1">Nucleus</location>
    </subcellularLocation>
</comment>
<keyword evidence="3" id="KW-0677">Repeat</keyword>
<dbReference type="Pfam" id="PF04082">
    <property type="entry name" value="Fungal_trans"/>
    <property type="match status" value="1"/>
</dbReference>
<sequence>MAQTAPDSRVPSAMHNSAERTARSPKNQTSPPGVGLQMNLNGENMNLDTNSIPHSQPTSDPQDLDLQLQLAADEISASTEQLSNLDFISDEAKIFHIQSYITYFHPSLPILHLASLSPHSTPPILLKAVLAIGCLYSASRAQPADLLEINTSRNPSQELWRGGCFDLETFVEKNRPRLWPPWVLQSWALFIAYGTFTGDEKCISKSRDMCRVVVDALRSFELLHQKSAFPPDTTWDADLSLSASSDEVHRRWKLFIEQESVKLSLYTFYYFDYHLFASFNMRPMISSLEFEWELPRESSLWDAKNATDWWHAMLQMQLELSRSGILDDKAQLKSVMIATQSLLSNTPSSRLLRALSSSAFGTLCIVANLETLVRDFTRSYYQLPPNLADPSPFHILTQAQNAKVSAALSLISSIAADNSCLSCDFKCRSLWHAVNLGCLSTKISLCKPDDLLVGGIVETSPAAGLATSVHLNLGNYVSTRRSGSGSRRKPIGEHGFVAILDEMLKAMQEMGMSNSLPPWEGPWTTVQGFKILIILWQALRFSIAELQSQVCPTPGGDRYAKIYDPARVVVHAIITALNIYDPQGHYVSHESLSTMEGLESVDQLETQFIHWVRKLCDRRDVWDIGTSMGKVLDEICAAEPDFG</sequence>
<dbReference type="GO" id="GO:0000981">
    <property type="term" value="F:DNA-binding transcription factor activity, RNA polymerase II-specific"/>
    <property type="evidence" value="ECO:0007669"/>
    <property type="project" value="InterPro"/>
</dbReference>
<evidence type="ECO:0000256" key="1">
    <source>
        <dbReference type="ARBA" id="ARBA00004123"/>
    </source>
</evidence>
<protein>
    <recommendedName>
        <fullName evidence="8">Xylanolytic transcriptional activator regulatory domain-containing protein</fullName>
    </recommendedName>
</protein>
<reference evidence="9 10" key="1">
    <citation type="submission" date="2016-03" db="EMBL/GenBank/DDBJ databases">
        <authorList>
            <person name="Ploux O."/>
        </authorList>
    </citation>
    <scope>NUCLEOTIDE SEQUENCE [LARGE SCALE GENOMIC DNA]</scope>
    <source>
        <strain evidence="9 10">UAMH 11012</strain>
    </source>
</reference>
<keyword evidence="2" id="KW-0479">Metal-binding</keyword>
<dbReference type="STRING" id="576137.A0A1L7XH33"/>
<dbReference type="AlphaFoldDB" id="A0A1L7XH33"/>
<evidence type="ECO:0000256" key="2">
    <source>
        <dbReference type="ARBA" id="ARBA00022723"/>
    </source>
</evidence>
<feature type="domain" description="Xylanolytic transcriptional activator regulatory" evidence="8">
    <location>
        <begin position="97"/>
        <end position="309"/>
    </location>
</feature>
<dbReference type="PANTHER" id="PTHR40626">
    <property type="entry name" value="MIP31509P"/>
    <property type="match status" value="1"/>
</dbReference>
<gene>
    <name evidence="9" type="ORF">PAC_14145</name>
</gene>
<keyword evidence="5" id="KW-0862">Zinc</keyword>
<accession>A0A1L7XH33</accession>
<keyword evidence="6" id="KW-0539">Nucleus</keyword>
<dbReference type="OrthoDB" id="8117402at2759"/>
<feature type="region of interest" description="Disordered" evidence="7">
    <location>
        <begin position="1"/>
        <end position="63"/>
    </location>
</feature>
<evidence type="ECO:0000313" key="9">
    <source>
        <dbReference type="EMBL" id="CZR64247.1"/>
    </source>
</evidence>
<evidence type="ECO:0000313" key="10">
    <source>
        <dbReference type="Proteomes" id="UP000184330"/>
    </source>
</evidence>
<proteinExistence type="predicted"/>
<dbReference type="GO" id="GO:0000978">
    <property type="term" value="F:RNA polymerase II cis-regulatory region sequence-specific DNA binding"/>
    <property type="evidence" value="ECO:0007669"/>
    <property type="project" value="InterPro"/>
</dbReference>
<dbReference type="GO" id="GO:0008270">
    <property type="term" value="F:zinc ion binding"/>
    <property type="evidence" value="ECO:0007669"/>
    <property type="project" value="UniProtKB-KW"/>
</dbReference>
<evidence type="ECO:0000256" key="3">
    <source>
        <dbReference type="ARBA" id="ARBA00022737"/>
    </source>
</evidence>
<dbReference type="EMBL" id="FJOG01000026">
    <property type="protein sequence ID" value="CZR64247.1"/>
    <property type="molecule type" value="Genomic_DNA"/>
</dbReference>
<evidence type="ECO:0000256" key="7">
    <source>
        <dbReference type="SAM" id="MobiDB-lite"/>
    </source>
</evidence>
<name>A0A1L7XH33_9HELO</name>